<reference evidence="2" key="1">
    <citation type="submission" date="2016-11" db="UniProtKB">
        <authorList>
            <consortium name="WormBaseParasite"/>
        </authorList>
    </citation>
    <scope>IDENTIFICATION</scope>
    <source>
        <strain evidence="2">KR3021</strain>
    </source>
</reference>
<organism evidence="1 2">
    <name type="scientific">Rhabditophanes sp. KR3021</name>
    <dbReference type="NCBI Taxonomy" id="114890"/>
    <lineage>
        <taxon>Eukaryota</taxon>
        <taxon>Metazoa</taxon>
        <taxon>Ecdysozoa</taxon>
        <taxon>Nematoda</taxon>
        <taxon>Chromadorea</taxon>
        <taxon>Rhabditida</taxon>
        <taxon>Tylenchina</taxon>
        <taxon>Panagrolaimomorpha</taxon>
        <taxon>Strongyloidoidea</taxon>
        <taxon>Alloionematidae</taxon>
        <taxon>Rhabditophanes</taxon>
    </lineage>
</organism>
<protein>
    <submittedName>
        <fullName evidence="2">ATP-grasp domain-containing protein</fullName>
    </submittedName>
</protein>
<evidence type="ECO:0000313" key="1">
    <source>
        <dbReference type="Proteomes" id="UP000095286"/>
    </source>
</evidence>
<accession>A0AC35U7E7</accession>
<dbReference type="Proteomes" id="UP000095286">
    <property type="component" value="Unplaced"/>
</dbReference>
<sequence length="466" mass="54029">MVYDKVIIVAFLTRKLQLSGLKSNGKSKIIAIGPRELLVEEHVVDCFYEVQGISNIHKYPKNTVINLIEKVREVITSYCTLQTYLISFEKFLEKDIATLRSEMNLTGLSTDVINQLSSFKNLKAQFKKMDLQPVKYTILGNRNCDNPEIVATLASEYLDHTPLILKPLCKLNKYCVSNTFIVRNDKELEKWMQVTINNDYIAEEFLINSHEFVALCSNLYGLIGAVLTLRENLSLNLLIRKGKPYPIEYLGVEQIRDNFPGLESFISQARKGPFLKNLKELFFIKGFYEDQNNIRCHNMYFDLRSESFASLIKYANHGKTWETISIEVIQDSYEFFDTKQHHLEYPISFQYSYTIMINFPNIEGLLIHQNKITEVDSKLIVFWKKVEGKEMNNAANEDDNILQLFLKNNNRQTILNDTKNILGKMVIDIDRSINSSKLERIRRSLPFVETVPNKPFVRRSTLAHCA</sequence>
<dbReference type="WBParaSite" id="RSKR_0000880450.1">
    <property type="protein sequence ID" value="RSKR_0000880450.1"/>
    <property type="gene ID" value="RSKR_0000880450"/>
</dbReference>
<proteinExistence type="predicted"/>
<evidence type="ECO:0000313" key="2">
    <source>
        <dbReference type="WBParaSite" id="RSKR_0000880450.1"/>
    </source>
</evidence>
<name>A0AC35U7E7_9BILA</name>